<evidence type="ECO:0000259" key="3">
    <source>
        <dbReference type="Pfam" id="PF00561"/>
    </source>
</evidence>
<name>A0A9P7RRI7_9AGAR</name>
<dbReference type="OrthoDB" id="425534at2759"/>
<proteinExistence type="inferred from homology"/>
<dbReference type="Gene3D" id="3.40.50.1820">
    <property type="entry name" value="alpha/beta hydrolase"/>
    <property type="match status" value="1"/>
</dbReference>
<keyword evidence="2" id="KW-0378">Hydrolase</keyword>
<sequence length="417" mass="44651">MTQVPLNYSSKDDGKTVVLAMIKAPANTTSSAHGGPVFINPGGPGASGVEFMQIAGEFLHTIIGKQFDIVSFDLRGVSFSSPKVSIFNSTDEASNFASSEIYDLNSTSTAMSEEWERYQLLGKLAVERDVDGFLSHVLTDNVARDMLQMLEAMGQQKLQYWGFSYGTVLGAVFVTMFPDRVDHLVVDGIVDMDGYFANDAKDQIADADKVMQIFFDECFVAGPQSCAFHSLSPAEISTNLNALYEKVRANPVQVPTGNTSILVTYDLLRQVVFSTLSSPLAFPQLALALQELSQGNGTAVAAQFVAASAETLKILEPYLAVGCGDAVPQNASPLELMAYMNTINSTFASLGIASMARCIGWKVHPESRFKGVRQSSCLHAGLCCGTHTQLEGPVGGNTKFPLLVIGNTADPVTPLAA</sequence>
<dbReference type="RefSeq" id="XP_043004544.1">
    <property type="nucleotide sequence ID" value="XM_043157178.1"/>
</dbReference>
<dbReference type="AlphaFoldDB" id="A0A9P7RRI7"/>
<accession>A0A9P7RRI7</accession>
<feature type="domain" description="AB hydrolase-1" evidence="3">
    <location>
        <begin position="36"/>
        <end position="219"/>
    </location>
</feature>
<dbReference type="InterPro" id="IPR000073">
    <property type="entry name" value="AB_hydrolase_1"/>
</dbReference>
<dbReference type="Pfam" id="PF00561">
    <property type="entry name" value="Abhydrolase_1"/>
    <property type="match status" value="1"/>
</dbReference>
<evidence type="ECO:0000256" key="2">
    <source>
        <dbReference type="ARBA" id="ARBA00022801"/>
    </source>
</evidence>
<reference evidence="4" key="1">
    <citation type="journal article" date="2021" name="Genome Biol. Evol.">
        <title>The assembled and annotated genome of the fairy-ring fungus Marasmius oreades.</title>
        <authorList>
            <person name="Hiltunen M."/>
            <person name="Ament-Velasquez S.L."/>
            <person name="Johannesson H."/>
        </authorList>
    </citation>
    <scope>NUCLEOTIDE SEQUENCE</scope>
    <source>
        <strain evidence="4">03SP1</strain>
    </source>
</reference>
<dbReference type="EMBL" id="CM032188">
    <property type="protein sequence ID" value="KAG7088073.1"/>
    <property type="molecule type" value="Genomic_DNA"/>
</dbReference>
<comment type="similarity">
    <text evidence="1">Belongs to the peptidase S33 family.</text>
</comment>
<dbReference type="GO" id="GO:0016787">
    <property type="term" value="F:hydrolase activity"/>
    <property type="evidence" value="ECO:0007669"/>
    <property type="project" value="UniProtKB-KW"/>
</dbReference>
<dbReference type="KEGG" id="more:E1B28_012104"/>
<dbReference type="InterPro" id="IPR029058">
    <property type="entry name" value="AB_hydrolase_fold"/>
</dbReference>
<evidence type="ECO:0000256" key="1">
    <source>
        <dbReference type="ARBA" id="ARBA00010088"/>
    </source>
</evidence>
<protein>
    <recommendedName>
        <fullName evidence="3">AB hydrolase-1 domain-containing protein</fullName>
    </recommendedName>
</protein>
<dbReference type="GeneID" id="66081179"/>
<keyword evidence="5" id="KW-1185">Reference proteome</keyword>
<dbReference type="SUPFAM" id="SSF53474">
    <property type="entry name" value="alpha/beta-Hydrolases"/>
    <property type="match status" value="1"/>
</dbReference>
<dbReference type="Proteomes" id="UP001049176">
    <property type="component" value="Chromosome 8"/>
</dbReference>
<organism evidence="4 5">
    <name type="scientific">Marasmius oreades</name>
    <name type="common">fairy-ring Marasmius</name>
    <dbReference type="NCBI Taxonomy" id="181124"/>
    <lineage>
        <taxon>Eukaryota</taxon>
        <taxon>Fungi</taxon>
        <taxon>Dikarya</taxon>
        <taxon>Basidiomycota</taxon>
        <taxon>Agaricomycotina</taxon>
        <taxon>Agaricomycetes</taxon>
        <taxon>Agaricomycetidae</taxon>
        <taxon>Agaricales</taxon>
        <taxon>Marasmiineae</taxon>
        <taxon>Marasmiaceae</taxon>
        <taxon>Marasmius</taxon>
    </lineage>
</organism>
<evidence type="ECO:0000313" key="5">
    <source>
        <dbReference type="Proteomes" id="UP001049176"/>
    </source>
</evidence>
<gene>
    <name evidence="4" type="ORF">E1B28_012104</name>
</gene>
<comment type="caution">
    <text evidence="4">The sequence shown here is derived from an EMBL/GenBank/DDBJ whole genome shotgun (WGS) entry which is preliminary data.</text>
</comment>
<evidence type="ECO:0000313" key="4">
    <source>
        <dbReference type="EMBL" id="KAG7088073.1"/>
    </source>
</evidence>
<dbReference type="PANTHER" id="PTHR43248">
    <property type="entry name" value="2-SUCCINYL-6-HYDROXY-2,4-CYCLOHEXADIENE-1-CARBOXYLATE SYNTHASE"/>
    <property type="match status" value="1"/>
</dbReference>
<dbReference type="InterPro" id="IPR051601">
    <property type="entry name" value="Serine_prot/Carboxylest_S33"/>
</dbReference>
<dbReference type="PANTHER" id="PTHR43248:SF25">
    <property type="entry name" value="AB HYDROLASE-1 DOMAIN-CONTAINING PROTEIN-RELATED"/>
    <property type="match status" value="1"/>
</dbReference>